<sequence length="118" mass="13067">MFTHMILVVIAILKFTPIFFCFWILTLAKPLLFTKVLTPKVSLMMAANKVLKVEEEQGGPVTSPPSGGLGRQGSITRNNCLCSPTTHAGSFRCRLHRTHSGIQRTKTINSESKTNDHN</sequence>
<reference evidence="1 2" key="2">
    <citation type="journal article" date="2022" name="Mol. Ecol. Resour.">
        <title>The genomes of chicory, endive, great burdock and yacon provide insights into Asteraceae paleo-polyploidization history and plant inulin production.</title>
        <authorList>
            <person name="Fan W."/>
            <person name="Wang S."/>
            <person name="Wang H."/>
            <person name="Wang A."/>
            <person name="Jiang F."/>
            <person name="Liu H."/>
            <person name="Zhao H."/>
            <person name="Xu D."/>
            <person name="Zhang Y."/>
        </authorList>
    </citation>
    <scope>NUCLEOTIDE SEQUENCE [LARGE SCALE GENOMIC DNA]</scope>
    <source>
        <strain evidence="2">cv. Yunnan</strain>
        <tissue evidence="1">Leaves</tissue>
    </source>
</reference>
<dbReference type="EMBL" id="CM042021">
    <property type="protein sequence ID" value="KAI3818125.1"/>
    <property type="molecule type" value="Genomic_DNA"/>
</dbReference>
<gene>
    <name evidence="1" type="ORF">L1987_11928</name>
</gene>
<proteinExistence type="predicted"/>
<evidence type="ECO:0000313" key="1">
    <source>
        <dbReference type="EMBL" id="KAI3818125.1"/>
    </source>
</evidence>
<evidence type="ECO:0000313" key="2">
    <source>
        <dbReference type="Proteomes" id="UP001056120"/>
    </source>
</evidence>
<name>A0ACB9JEG0_9ASTR</name>
<comment type="caution">
    <text evidence="1">The sequence shown here is derived from an EMBL/GenBank/DDBJ whole genome shotgun (WGS) entry which is preliminary data.</text>
</comment>
<reference evidence="2" key="1">
    <citation type="journal article" date="2022" name="Mol. Ecol. Resour.">
        <title>The genomes of chicory, endive, great burdock and yacon provide insights into Asteraceae palaeo-polyploidization history and plant inulin production.</title>
        <authorList>
            <person name="Fan W."/>
            <person name="Wang S."/>
            <person name="Wang H."/>
            <person name="Wang A."/>
            <person name="Jiang F."/>
            <person name="Liu H."/>
            <person name="Zhao H."/>
            <person name="Xu D."/>
            <person name="Zhang Y."/>
        </authorList>
    </citation>
    <scope>NUCLEOTIDE SEQUENCE [LARGE SCALE GENOMIC DNA]</scope>
    <source>
        <strain evidence="2">cv. Yunnan</strain>
    </source>
</reference>
<keyword evidence="2" id="KW-1185">Reference proteome</keyword>
<accession>A0ACB9JEG0</accession>
<protein>
    <submittedName>
        <fullName evidence="1">Uncharacterized protein</fullName>
    </submittedName>
</protein>
<organism evidence="1 2">
    <name type="scientific">Smallanthus sonchifolius</name>
    <dbReference type="NCBI Taxonomy" id="185202"/>
    <lineage>
        <taxon>Eukaryota</taxon>
        <taxon>Viridiplantae</taxon>
        <taxon>Streptophyta</taxon>
        <taxon>Embryophyta</taxon>
        <taxon>Tracheophyta</taxon>
        <taxon>Spermatophyta</taxon>
        <taxon>Magnoliopsida</taxon>
        <taxon>eudicotyledons</taxon>
        <taxon>Gunneridae</taxon>
        <taxon>Pentapetalae</taxon>
        <taxon>asterids</taxon>
        <taxon>campanulids</taxon>
        <taxon>Asterales</taxon>
        <taxon>Asteraceae</taxon>
        <taxon>Asteroideae</taxon>
        <taxon>Heliantheae alliance</taxon>
        <taxon>Millerieae</taxon>
        <taxon>Smallanthus</taxon>
    </lineage>
</organism>
<dbReference type="Proteomes" id="UP001056120">
    <property type="component" value="Linkage Group LG04"/>
</dbReference>